<dbReference type="EMBL" id="JAJCNI010000011">
    <property type="protein sequence ID" value="MCB6518290.1"/>
    <property type="molecule type" value="Genomic_DNA"/>
</dbReference>
<proteinExistence type="predicted"/>
<dbReference type="InterPro" id="IPR025345">
    <property type="entry name" value="DUF4249"/>
</dbReference>
<dbReference type="EMBL" id="VOHW01000004">
    <property type="protein sequence ID" value="TWV62327.1"/>
    <property type="molecule type" value="Genomic_DNA"/>
</dbReference>
<comment type="caution">
    <text evidence="2">The sequence shown here is derived from an EMBL/GenBank/DDBJ whole genome shotgun (WGS) entry which is preliminary data.</text>
</comment>
<protein>
    <submittedName>
        <fullName evidence="2">DUF4249 domain-containing protein</fullName>
    </submittedName>
</protein>
<reference evidence="1" key="2">
    <citation type="submission" date="2021-10" db="EMBL/GenBank/DDBJ databases">
        <title>Collection of gut derived symbiotic bacterial strains cultured from healthy donors.</title>
        <authorList>
            <person name="Lin H."/>
            <person name="Littmann E."/>
            <person name="Kohout C."/>
            <person name="Pamer E.G."/>
        </authorList>
    </citation>
    <scope>NUCLEOTIDE SEQUENCE</scope>
    <source>
        <strain evidence="1">DFI.2.94</strain>
    </source>
</reference>
<dbReference type="Proteomes" id="UP001198806">
    <property type="component" value="Unassembled WGS sequence"/>
</dbReference>
<reference evidence="2 3" key="1">
    <citation type="submission" date="2019-07" db="EMBL/GenBank/DDBJ databases">
        <title>Genome sequencing of Parabacteroides distasonis iSURF_7.</title>
        <authorList>
            <person name="Degefu H.N."/>
            <person name="Ruoff K.L."/>
            <person name="Price C.E."/>
            <person name="Valls R.A."/>
            <person name="O'Toole G.A."/>
        </authorList>
    </citation>
    <scope>NUCLEOTIDE SEQUENCE [LARGE SCALE GENOMIC DNA]</scope>
    <source>
        <strain evidence="2 3">CFPLTA003_1B</strain>
    </source>
</reference>
<accession>A0A5C6KGN1</accession>
<dbReference type="Proteomes" id="UP000315827">
    <property type="component" value="Unassembled WGS sequence"/>
</dbReference>
<dbReference type="AlphaFoldDB" id="A0A5C6KGN1"/>
<evidence type="ECO:0000313" key="2">
    <source>
        <dbReference type="EMBL" id="TWV62327.1"/>
    </source>
</evidence>
<organism evidence="2 3">
    <name type="scientific">Parabacteroides distasonis</name>
    <dbReference type="NCBI Taxonomy" id="823"/>
    <lineage>
        <taxon>Bacteria</taxon>
        <taxon>Pseudomonadati</taxon>
        <taxon>Bacteroidota</taxon>
        <taxon>Bacteroidia</taxon>
        <taxon>Bacteroidales</taxon>
        <taxon>Tannerellaceae</taxon>
        <taxon>Parabacteroides</taxon>
    </lineage>
</organism>
<sequence length="373" mass="43247">MKRLYMYITGLLTLMGCISDYEPDIVNQIGGLLVVDGFITNDTTRIRLSHSVRMLDEFEEGESITDANVFVESDKGAVFETLNVSKDGVYTIPMGELNPAYKYRLSINWNNKEYKSEYLNPLDTPVIDSISVESSASETPVYICVTTHDNKVEPTYYKWTYQEIWEFHVDLFANAGFLDDKFTLFQKHTSKNTYYCWGRDSSKAMLLESTNKLTVNLIYKRKLIEIPRDHDKLTMLYYIDVKQNRIRKEAYDYFVNLQRNIEQAGSIFSPIPSERRGNISCVSDPKEWVIGYVDVTNTTIMKRFMPELRDFYETSYDCAKNILTGIAPDGYTYYIYSGSPTTPNIYAPFRCVDCTHDGRGTKNKPSWWPTDHY</sequence>
<dbReference type="Pfam" id="PF14054">
    <property type="entry name" value="DUF4249"/>
    <property type="match status" value="1"/>
</dbReference>
<dbReference type="PROSITE" id="PS51257">
    <property type="entry name" value="PROKAR_LIPOPROTEIN"/>
    <property type="match status" value="1"/>
</dbReference>
<evidence type="ECO:0000313" key="3">
    <source>
        <dbReference type="Proteomes" id="UP000315827"/>
    </source>
</evidence>
<evidence type="ECO:0000313" key="1">
    <source>
        <dbReference type="EMBL" id="MCB6518290.1"/>
    </source>
</evidence>
<gene>
    <name evidence="2" type="ORF">FSA05_09565</name>
    <name evidence="1" type="ORF">LI194_10815</name>
</gene>
<name>A0A5C6KGN1_PARDI</name>
<dbReference type="RefSeq" id="WP_005868056.1">
    <property type="nucleotide sequence ID" value="NZ_CAXSKO010000010.1"/>
</dbReference>